<dbReference type="AlphaFoldDB" id="A0A842JCH7"/>
<proteinExistence type="predicted"/>
<evidence type="ECO:0000259" key="4">
    <source>
        <dbReference type="PROSITE" id="PS51063"/>
    </source>
</evidence>
<evidence type="ECO:0000313" key="6">
    <source>
        <dbReference type="Proteomes" id="UP000552683"/>
    </source>
</evidence>
<sequence length="212" mass="24092">MKKSRLGLLETDILDVLDQNELAKFNREFLAKGAAIYAESIKVVILKSGSGKLSFFEDGEEFIVYHLQKDNISIIDDVCVLEILEDSEIYSIDADDMGELLKNERFAKAYADTLVNISLLQRQIIKSILFESAKGRIANFLVELAAEQNLTQNGYHYVFLPFSLKVLSSFVGLKRQSASTAFNELIKDDIIRRITPHEILIVDYEKLQSYTN</sequence>
<gene>
    <name evidence="5" type="ORF">H7R39_10850</name>
</gene>
<dbReference type="GO" id="GO:0006355">
    <property type="term" value="P:regulation of DNA-templated transcription"/>
    <property type="evidence" value="ECO:0007669"/>
    <property type="project" value="InterPro"/>
</dbReference>
<accession>A0A842JCH7</accession>
<keyword evidence="1" id="KW-0805">Transcription regulation</keyword>
<dbReference type="Proteomes" id="UP000552683">
    <property type="component" value="Unassembled WGS sequence"/>
</dbReference>
<keyword evidence="2" id="KW-0238">DNA-binding</keyword>
<dbReference type="InterPro" id="IPR014710">
    <property type="entry name" value="RmlC-like_jellyroll"/>
</dbReference>
<dbReference type="RefSeq" id="WP_185899329.1">
    <property type="nucleotide sequence ID" value="NZ_JACLZK010000002.1"/>
</dbReference>
<protein>
    <submittedName>
        <fullName evidence="5">Crp/Fnr family transcriptional regulator</fullName>
    </submittedName>
</protein>
<evidence type="ECO:0000256" key="2">
    <source>
        <dbReference type="ARBA" id="ARBA00023125"/>
    </source>
</evidence>
<keyword evidence="6" id="KW-1185">Reference proteome</keyword>
<organism evidence="5 6">
    <name type="scientific">Campylobacter massiliensis</name>
    <dbReference type="NCBI Taxonomy" id="2762557"/>
    <lineage>
        <taxon>Bacteria</taxon>
        <taxon>Pseudomonadati</taxon>
        <taxon>Campylobacterota</taxon>
        <taxon>Epsilonproteobacteria</taxon>
        <taxon>Campylobacterales</taxon>
        <taxon>Campylobacteraceae</taxon>
        <taxon>Campylobacter</taxon>
    </lineage>
</organism>
<keyword evidence="3" id="KW-0804">Transcription</keyword>
<evidence type="ECO:0000256" key="3">
    <source>
        <dbReference type="ARBA" id="ARBA00023163"/>
    </source>
</evidence>
<dbReference type="SUPFAM" id="SSF51206">
    <property type="entry name" value="cAMP-binding domain-like"/>
    <property type="match status" value="1"/>
</dbReference>
<dbReference type="PROSITE" id="PS51063">
    <property type="entry name" value="HTH_CRP_2"/>
    <property type="match status" value="1"/>
</dbReference>
<dbReference type="InterPro" id="IPR012318">
    <property type="entry name" value="HTH_CRP"/>
</dbReference>
<reference evidence="5 6" key="1">
    <citation type="submission" date="2020-08" db="EMBL/GenBank/DDBJ databases">
        <title>Complete genome and description of Campylobacter massiliensis Marseille-Q3452 sp. nov.</title>
        <authorList>
            <person name="Antezack A."/>
        </authorList>
    </citation>
    <scope>NUCLEOTIDE SEQUENCE [LARGE SCALE GENOMIC DNA]</scope>
    <source>
        <strain evidence="5 6">Marseille-Q3452</strain>
    </source>
</reference>
<evidence type="ECO:0000256" key="1">
    <source>
        <dbReference type="ARBA" id="ARBA00023015"/>
    </source>
</evidence>
<dbReference type="Pfam" id="PF13545">
    <property type="entry name" value="HTH_Crp_2"/>
    <property type="match status" value="1"/>
</dbReference>
<dbReference type="GO" id="GO:0003677">
    <property type="term" value="F:DNA binding"/>
    <property type="evidence" value="ECO:0007669"/>
    <property type="project" value="UniProtKB-KW"/>
</dbReference>
<dbReference type="SUPFAM" id="SSF46785">
    <property type="entry name" value="Winged helix' DNA-binding domain"/>
    <property type="match status" value="1"/>
</dbReference>
<feature type="domain" description="HTH crp-type" evidence="4">
    <location>
        <begin position="131"/>
        <end position="205"/>
    </location>
</feature>
<name>A0A842JCH7_9BACT</name>
<dbReference type="EMBL" id="JACLZK010000002">
    <property type="protein sequence ID" value="MBC2883742.1"/>
    <property type="molecule type" value="Genomic_DNA"/>
</dbReference>
<evidence type="ECO:0000313" key="5">
    <source>
        <dbReference type="EMBL" id="MBC2883742.1"/>
    </source>
</evidence>
<dbReference type="Gene3D" id="1.10.10.10">
    <property type="entry name" value="Winged helix-like DNA-binding domain superfamily/Winged helix DNA-binding domain"/>
    <property type="match status" value="1"/>
</dbReference>
<dbReference type="InterPro" id="IPR018490">
    <property type="entry name" value="cNMP-bd_dom_sf"/>
</dbReference>
<dbReference type="Gene3D" id="2.60.120.10">
    <property type="entry name" value="Jelly Rolls"/>
    <property type="match status" value="1"/>
</dbReference>
<comment type="caution">
    <text evidence="5">The sequence shown here is derived from an EMBL/GenBank/DDBJ whole genome shotgun (WGS) entry which is preliminary data.</text>
</comment>
<dbReference type="InterPro" id="IPR036388">
    <property type="entry name" value="WH-like_DNA-bd_sf"/>
</dbReference>
<dbReference type="InterPro" id="IPR036390">
    <property type="entry name" value="WH_DNA-bd_sf"/>
</dbReference>